<evidence type="ECO:0000313" key="1">
    <source>
        <dbReference type="EMBL" id="JAH62976.1"/>
    </source>
</evidence>
<sequence>MPKRYLHGAA</sequence>
<organism evidence="1">
    <name type="scientific">Anguilla anguilla</name>
    <name type="common">European freshwater eel</name>
    <name type="synonym">Muraena anguilla</name>
    <dbReference type="NCBI Taxonomy" id="7936"/>
    <lineage>
        <taxon>Eukaryota</taxon>
        <taxon>Metazoa</taxon>
        <taxon>Chordata</taxon>
        <taxon>Craniata</taxon>
        <taxon>Vertebrata</taxon>
        <taxon>Euteleostomi</taxon>
        <taxon>Actinopterygii</taxon>
        <taxon>Neopterygii</taxon>
        <taxon>Teleostei</taxon>
        <taxon>Anguilliformes</taxon>
        <taxon>Anguillidae</taxon>
        <taxon>Anguilla</taxon>
    </lineage>
</organism>
<dbReference type="EMBL" id="GBXM01045601">
    <property type="protein sequence ID" value="JAH62976.1"/>
    <property type="molecule type" value="Transcribed_RNA"/>
</dbReference>
<name>A0A0E9UAW4_ANGAN</name>
<proteinExistence type="predicted"/>
<reference evidence="1" key="1">
    <citation type="submission" date="2014-11" db="EMBL/GenBank/DDBJ databases">
        <authorList>
            <person name="Amaro Gonzalez C."/>
        </authorList>
    </citation>
    <scope>NUCLEOTIDE SEQUENCE</scope>
</reference>
<protein>
    <submittedName>
        <fullName evidence="1">Uncharacterized protein</fullName>
    </submittedName>
</protein>
<accession>A0A0E9UAW4</accession>
<reference evidence="1" key="2">
    <citation type="journal article" date="2015" name="Fish Shellfish Immunol.">
        <title>Early steps in the European eel (Anguilla anguilla)-Vibrio vulnificus interaction in the gills: Role of the RtxA13 toxin.</title>
        <authorList>
            <person name="Callol A."/>
            <person name="Pajuelo D."/>
            <person name="Ebbesson L."/>
            <person name="Teles M."/>
            <person name="MacKenzie S."/>
            <person name="Amaro C."/>
        </authorList>
    </citation>
    <scope>NUCLEOTIDE SEQUENCE</scope>
</reference>